<proteinExistence type="predicted"/>
<organism evidence="1 2">
    <name type="scientific">Paracoccus versutus</name>
    <name type="common">Thiobacillus versutus</name>
    <dbReference type="NCBI Taxonomy" id="34007"/>
    <lineage>
        <taxon>Bacteria</taxon>
        <taxon>Pseudomonadati</taxon>
        <taxon>Pseudomonadota</taxon>
        <taxon>Alphaproteobacteria</taxon>
        <taxon>Rhodobacterales</taxon>
        <taxon>Paracoccaceae</taxon>
        <taxon>Paracoccus</taxon>
    </lineage>
</organism>
<dbReference type="Proteomes" id="UP000256794">
    <property type="component" value="Unassembled WGS sequence"/>
</dbReference>
<name>A0AAQ0HD65_PARVE</name>
<comment type="caution">
    <text evidence="1">The sequence shown here is derived from an EMBL/GenBank/DDBJ whole genome shotgun (WGS) entry which is preliminary data.</text>
</comment>
<dbReference type="EMBL" id="QUMX01000067">
    <property type="protein sequence ID" value="REG28121.1"/>
    <property type="molecule type" value="Genomic_DNA"/>
</dbReference>
<dbReference type="AlphaFoldDB" id="A0AAQ0HD65"/>
<dbReference type="RefSeq" id="WP_052096322.1">
    <property type="nucleotide sequence ID" value="NZ_CP035284.1"/>
</dbReference>
<protein>
    <submittedName>
        <fullName evidence="1">Uncharacterized protein</fullName>
    </submittedName>
</protein>
<keyword evidence="2" id="KW-1185">Reference proteome</keyword>
<gene>
    <name evidence="1" type="ORF">ATH84_10676</name>
</gene>
<evidence type="ECO:0000313" key="2">
    <source>
        <dbReference type="Proteomes" id="UP000256794"/>
    </source>
</evidence>
<evidence type="ECO:0000313" key="1">
    <source>
        <dbReference type="EMBL" id="REG28121.1"/>
    </source>
</evidence>
<reference evidence="1 2" key="1">
    <citation type="submission" date="2018-08" db="EMBL/GenBank/DDBJ databases">
        <title>Genomic Encyclopedia of Archaeal and Bacterial Type Strains, Phase II (KMG-II): from individual species to whole genera.</title>
        <authorList>
            <person name="Goeker M."/>
        </authorList>
    </citation>
    <scope>NUCLEOTIDE SEQUENCE [LARGE SCALE GENOMIC DNA]</scope>
    <source>
        <strain evidence="1 2">DSM 582</strain>
    </source>
</reference>
<sequence>MAIHTPIISPRLSEAAPSFRSTPVTIQFGAMMRDLSAYIEAERDLEHCDSWDPACDAWIRDAERARVRVLDGISALRVAPTCRREDLPLKRSAELARMLIESDSPQQVRDILALPDRFPSFFRCAGDSPAARRVDLMIAAFQQHLRSLATLSDFTGMIEADHLAIEPDASNLMLAPAA</sequence>
<accession>A0AAQ0HD65</accession>